<feature type="transmembrane region" description="Helical" evidence="1">
    <location>
        <begin position="15"/>
        <end position="38"/>
    </location>
</feature>
<evidence type="ECO:0000313" key="2">
    <source>
        <dbReference type="EMBL" id="MBM7123767.1"/>
    </source>
</evidence>
<gene>
    <name evidence="2" type="ORF">ISP19_00125</name>
</gene>
<feature type="transmembrane region" description="Helical" evidence="1">
    <location>
        <begin position="59"/>
        <end position="77"/>
    </location>
</feature>
<evidence type="ECO:0000313" key="3">
    <source>
        <dbReference type="Proteomes" id="UP001430149"/>
    </source>
</evidence>
<dbReference type="EMBL" id="JADIKE010000015">
    <property type="protein sequence ID" value="MBM7123767.1"/>
    <property type="molecule type" value="Genomic_DNA"/>
</dbReference>
<keyword evidence="1" id="KW-0812">Transmembrane</keyword>
<proteinExistence type="predicted"/>
<name>A0ABS2JXP3_9GAMM</name>
<dbReference type="Proteomes" id="UP001430149">
    <property type="component" value="Unassembled WGS sequence"/>
</dbReference>
<dbReference type="RefSeq" id="WP_204678213.1">
    <property type="nucleotide sequence ID" value="NZ_BSNR01000027.1"/>
</dbReference>
<sequence>MRADFGSNLGTGGSVLRTILLSAIGSALFSFLMWLAVWGRGREEDADGNPTLRYVAAKFLMPIMGLFFLGIGVYEWLDPRNHHYAGNLEILSYTPVVVAILCFVMSIYFTGYRVILRARTIEIRR</sequence>
<keyword evidence="3" id="KW-1185">Reference proteome</keyword>
<comment type="caution">
    <text evidence="2">The sequence shown here is derived from an EMBL/GenBank/DDBJ whole genome shotgun (WGS) entry which is preliminary data.</text>
</comment>
<feature type="transmembrane region" description="Helical" evidence="1">
    <location>
        <begin position="97"/>
        <end position="116"/>
    </location>
</feature>
<keyword evidence="1" id="KW-0472">Membrane</keyword>
<keyword evidence="1" id="KW-1133">Transmembrane helix</keyword>
<accession>A0ABS2JXP3</accession>
<reference evidence="2" key="1">
    <citation type="submission" date="2020-10" db="EMBL/GenBank/DDBJ databases">
        <title>Phylogeny of dyella-like bacteria.</title>
        <authorList>
            <person name="Fu J."/>
        </authorList>
    </citation>
    <scope>NUCLEOTIDE SEQUENCE</scope>
    <source>
        <strain evidence="2">DHOC52</strain>
    </source>
</reference>
<evidence type="ECO:0000256" key="1">
    <source>
        <dbReference type="SAM" id="Phobius"/>
    </source>
</evidence>
<organism evidence="2 3">
    <name type="scientific">Dyella flava</name>
    <dbReference type="NCBI Taxonomy" id="1920170"/>
    <lineage>
        <taxon>Bacteria</taxon>
        <taxon>Pseudomonadati</taxon>
        <taxon>Pseudomonadota</taxon>
        <taxon>Gammaproteobacteria</taxon>
        <taxon>Lysobacterales</taxon>
        <taxon>Rhodanobacteraceae</taxon>
        <taxon>Dyella</taxon>
    </lineage>
</organism>
<protein>
    <submittedName>
        <fullName evidence="2">Uncharacterized protein</fullName>
    </submittedName>
</protein>